<organism evidence="2 3">
    <name type="scientific">Paragonimus heterotremus</name>
    <dbReference type="NCBI Taxonomy" id="100268"/>
    <lineage>
        <taxon>Eukaryota</taxon>
        <taxon>Metazoa</taxon>
        <taxon>Spiralia</taxon>
        <taxon>Lophotrochozoa</taxon>
        <taxon>Platyhelminthes</taxon>
        <taxon>Trematoda</taxon>
        <taxon>Digenea</taxon>
        <taxon>Plagiorchiida</taxon>
        <taxon>Troglotremata</taxon>
        <taxon>Troglotrematidae</taxon>
        <taxon>Paragonimus</taxon>
    </lineage>
</organism>
<reference evidence="2" key="1">
    <citation type="submission" date="2019-05" db="EMBL/GenBank/DDBJ databases">
        <title>Annotation for the trematode Paragonimus heterotremus.</title>
        <authorList>
            <person name="Choi Y.-J."/>
        </authorList>
    </citation>
    <scope>NUCLEOTIDE SEQUENCE</scope>
    <source>
        <strain evidence="2">LC</strain>
    </source>
</reference>
<evidence type="ECO:0000313" key="2">
    <source>
        <dbReference type="EMBL" id="KAF5398354.1"/>
    </source>
</evidence>
<feature type="compositionally biased region" description="Polar residues" evidence="1">
    <location>
        <begin position="338"/>
        <end position="352"/>
    </location>
</feature>
<dbReference type="OrthoDB" id="9943255at2759"/>
<evidence type="ECO:0000256" key="1">
    <source>
        <dbReference type="SAM" id="MobiDB-lite"/>
    </source>
</evidence>
<gene>
    <name evidence="2" type="ORF">PHET_08589</name>
</gene>
<feature type="region of interest" description="Disordered" evidence="1">
    <location>
        <begin position="160"/>
        <end position="185"/>
    </location>
</feature>
<dbReference type="EMBL" id="LUCH01005096">
    <property type="protein sequence ID" value="KAF5398354.1"/>
    <property type="molecule type" value="Genomic_DNA"/>
</dbReference>
<feature type="region of interest" description="Disordered" evidence="1">
    <location>
        <begin position="445"/>
        <end position="473"/>
    </location>
</feature>
<protein>
    <submittedName>
        <fullName evidence="2">Uncharacterized protein</fullName>
    </submittedName>
</protein>
<dbReference type="Proteomes" id="UP000748531">
    <property type="component" value="Unassembled WGS sequence"/>
</dbReference>
<proteinExistence type="predicted"/>
<feature type="region of interest" description="Disordered" evidence="1">
    <location>
        <begin position="282"/>
        <end position="352"/>
    </location>
</feature>
<feature type="compositionally biased region" description="Polar residues" evidence="1">
    <location>
        <begin position="308"/>
        <end position="322"/>
    </location>
</feature>
<comment type="caution">
    <text evidence="2">The sequence shown here is derived from an EMBL/GenBank/DDBJ whole genome shotgun (WGS) entry which is preliminary data.</text>
</comment>
<feature type="compositionally biased region" description="Polar residues" evidence="1">
    <location>
        <begin position="282"/>
        <end position="291"/>
    </location>
</feature>
<accession>A0A8J4TDJ9</accession>
<sequence length="473" mass="50273">MTTVLYRRTDSQLEADLLSSPQRSIPLNDTGGFGEDAIDESVKDTSIESVTHSNGDYELPYEECWLYRLPKKPKPHGSPVVPIEKWLREVFDSPASVFSHSKRNLLTRLELILVTGGPIAAYRFGGSVPTLNLMSSAPTPLLNHAKATVVGNTSVSLGGGSVHLPSTGSSDSLSTIGHKSDPQNHANNLAFSRVLRPKVSLPPQRSGSQHLVTASYDSSSQLSQSLGCPFNRPWSGSTGKVGSCDALETTKANVQEIARIQEDMLKADVAALAAAAAGRLGSQTSLGSTGHHTPEGSLSRLASAPGSPCTSNPHLNQSNPSLTDCTNSTTGYTTNTSANPSQYNTRSGEVSSVYQNPRPPLCVQTSVDSVGGGTFGIPSSIPSSCTNSIPKHAYPVLPPKPFIPSCGNPEEPPAYINRSIMSSSVLPEMIDSRSHFGFRPARKISTPHYATRPPPLPAFSRRVSAANTHQLNK</sequence>
<name>A0A8J4TDJ9_9TREM</name>
<evidence type="ECO:0000313" key="3">
    <source>
        <dbReference type="Proteomes" id="UP000748531"/>
    </source>
</evidence>
<feature type="compositionally biased region" description="Polar residues" evidence="1">
    <location>
        <begin position="164"/>
        <end position="185"/>
    </location>
</feature>
<feature type="compositionally biased region" description="Low complexity" evidence="1">
    <location>
        <begin position="323"/>
        <end position="337"/>
    </location>
</feature>
<keyword evidence="3" id="KW-1185">Reference proteome</keyword>
<dbReference type="AlphaFoldDB" id="A0A8J4TDJ9"/>